<reference evidence="2 3" key="1">
    <citation type="submission" date="2022-05" db="EMBL/GenBank/DDBJ databases">
        <authorList>
            <person name="Zhou X."/>
            <person name="Li K."/>
            <person name="Man Y."/>
        </authorList>
    </citation>
    <scope>NUCLEOTIDE SEQUENCE [LARGE SCALE GENOMIC DNA]</scope>
    <source>
        <strain evidence="2 3">MS405</strain>
    </source>
</reference>
<gene>
    <name evidence="2" type="ORF">M4V62_09570</name>
</gene>
<dbReference type="RefSeq" id="WP_249586815.1">
    <property type="nucleotide sequence ID" value="NZ_BAAAQL010000008.1"/>
</dbReference>
<keyword evidence="3" id="KW-1185">Reference proteome</keyword>
<dbReference type="Proteomes" id="UP000829992">
    <property type="component" value="Chromosome"/>
</dbReference>
<sequence>MPEDHARKPKIDQAFRVSDGQPVEFEGKTVHLAFGISMKWATSRLAIAFTSSVSKPPQGVCLELSEGDLLVNGSRSPGVCLWADSAPPVVYLEPLIKPTATSTLQVWNCWRGGDGEPQMWRGNAGLLVDLNPGASYRFSCSDGTGHADFTDLIFGLEIQEKTSDPWLEPLPPQTFTLSTDSTHPRSANA</sequence>
<protein>
    <submittedName>
        <fullName evidence="2">Uncharacterized protein</fullName>
    </submittedName>
</protein>
<feature type="region of interest" description="Disordered" evidence="1">
    <location>
        <begin position="164"/>
        <end position="189"/>
    </location>
</feature>
<evidence type="ECO:0000313" key="3">
    <source>
        <dbReference type="Proteomes" id="UP000829992"/>
    </source>
</evidence>
<proteinExistence type="predicted"/>
<evidence type="ECO:0000313" key="2">
    <source>
        <dbReference type="EMBL" id="UQT55326.1"/>
    </source>
</evidence>
<evidence type="ECO:0000256" key="1">
    <source>
        <dbReference type="SAM" id="MobiDB-lite"/>
    </source>
</evidence>
<organism evidence="2 3">
    <name type="scientific">Streptomyces durmitorensis</name>
    <dbReference type="NCBI Taxonomy" id="319947"/>
    <lineage>
        <taxon>Bacteria</taxon>
        <taxon>Bacillati</taxon>
        <taxon>Actinomycetota</taxon>
        <taxon>Actinomycetes</taxon>
        <taxon>Kitasatosporales</taxon>
        <taxon>Streptomycetaceae</taxon>
        <taxon>Streptomyces</taxon>
    </lineage>
</organism>
<accession>A0ABY4PQM7</accession>
<feature type="compositionally biased region" description="Polar residues" evidence="1">
    <location>
        <begin position="173"/>
        <end position="189"/>
    </location>
</feature>
<dbReference type="EMBL" id="CP097289">
    <property type="protein sequence ID" value="UQT55326.1"/>
    <property type="molecule type" value="Genomic_DNA"/>
</dbReference>
<name>A0ABY4PQM7_9ACTN</name>